<keyword evidence="2" id="KW-1185">Reference proteome</keyword>
<gene>
    <name evidence="1" type="ORF">LIPSTDRAFT_6236</name>
</gene>
<organism evidence="1 2">
    <name type="scientific">Lipomyces starkeyi NRRL Y-11557</name>
    <dbReference type="NCBI Taxonomy" id="675824"/>
    <lineage>
        <taxon>Eukaryota</taxon>
        <taxon>Fungi</taxon>
        <taxon>Dikarya</taxon>
        <taxon>Ascomycota</taxon>
        <taxon>Saccharomycotina</taxon>
        <taxon>Lipomycetes</taxon>
        <taxon>Lipomycetales</taxon>
        <taxon>Lipomycetaceae</taxon>
        <taxon>Lipomyces</taxon>
    </lineage>
</organism>
<name>A0A1E3PXM3_LIPST</name>
<dbReference type="Proteomes" id="UP000094385">
    <property type="component" value="Unassembled WGS sequence"/>
</dbReference>
<protein>
    <submittedName>
        <fullName evidence="1">Uncharacterized protein</fullName>
    </submittedName>
</protein>
<dbReference type="OrthoDB" id="4359445at2759"/>
<reference evidence="1 2" key="1">
    <citation type="journal article" date="2016" name="Proc. Natl. Acad. Sci. U.S.A.">
        <title>Comparative genomics of biotechnologically important yeasts.</title>
        <authorList>
            <person name="Riley R."/>
            <person name="Haridas S."/>
            <person name="Wolfe K.H."/>
            <person name="Lopes M.R."/>
            <person name="Hittinger C.T."/>
            <person name="Goeker M."/>
            <person name="Salamov A.A."/>
            <person name="Wisecaver J.H."/>
            <person name="Long T.M."/>
            <person name="Calvey C.H."/>
            <person name="Aerts A.L."/>
            <person name="Barry K.W."/>
            <person name="Choi C."/>
            <person name="Clum A."/>
            <person name="Coughlan A.Y."/>
            <person name="Deshpande S."/>
            <person name="Douglass A.P."/>
            <person name="Hanson S.J."/>
            <person name="Klenk H.-P."/>
            <person name="LaButti K.M."/>
            <person name="Lapidus A."/>
            <person name="Lindquist E.A."/>
            <person name="Lipzen A.M."/>
            <person name="Meier-Kolthoff J.P."/>
            <person name="Ohm R.A."/>
            <person name="Otillar R.P."/>
            <person name="Pangilinan J.L."/>
            <person name="Peng Y."/>
            <person name="Rokas A."/>
            <person name="Rosa C.A."/>
            <person name="Scheuner C."/>
            <person name="Sibirny A.A."/>
            <person name="Slot J.C."/>
            <person name="Stielow J.B."/>
            <person name="Sun H."/>
            <person name="Kurtzman C.P."/>
            <person name="Blackwell M."/>
            <person name="Grigoriev I.V."/>
            <person name="Jeffries T.W."/>
        </authorList>
    </citation>
    <scope>NUCLEOTIDE SEQUENCE [LARGE SCALE GENOMIC DNA]</scope>
    <source>
        <strain evidence="1 2">NRRL Y-11557</strain>
    </source>
</reference>
<proteinExistence type="predicted"/>
<evidence type="ECO:0000313" key="1">
    <source>
        <dbReference type="EMBL" id="ODQ70146.1"/>
    </source>
</evidence>
<dbReference type="AlphaFoldDB" id="A0A1E3PXM3"/>
<evidence type="ECO:0000313" key="2">
    <source>
        <dbReference type="Proteomes" id="UP000094385"/>
    </source>
</evidence>
<dbReference type="EMBL" id="KV454301">
    <property type="protein sequence ID" value="ODQ70146.1"/>
    <property type="molecule type" value="Genomic_DNA"/>
</dbReference>
<dbReference type="STRING" id="675824.A0A1E3PXM3"/>
<accession>A0A1E3PXM3</accession>
<sequence length="149" mass="17134">MFRWHPLVNIVTVANDLHTVRTAMCFVRSEKTSAYTCVLQQLKEIVFPAEAPSVIMKSIEEVVPTAINQLCRWNIEQNIMKNCRRYFDTVADFDSFMKQIQKAASSTLDRQEEELNQVLDKFPAKAADYFVTQCWANAPRPESRAVMAP</sequence>